<dbReference type="FunFam" id="2.10.110.10:FF:000136">
    <property type="entry name" value="LIM domain family"/>
    <property type="match status" value="1"/>
</dbReference>
<feature type="DNA-binding region" description="Homeobox" evidence="9">
    <location>
        <begin position="271"/>
        <end position="330"/>
    </location>
</feature>
<feature type="domain" description="Homeobox" evidence="14">
    <location>
        <begin position="269"/>
        <end position="329"/>
    </location>
</feature>
<evidence type="ECO:0000256" key="6">
    <source>
        <dbReference type="ARBA" id="ARBA00023125"/>
    </source>
</evidence>
<evidence type="ECO:0000256" key="10">
    <source>
        <dbReference type="PROSITE-ProRule" id="PRU00125"/>
    </source>
</evidence>
<proteinExistence type="predicted"/>
<dbReference type="EnsemblMetazoa" id="ACOM040530-RA">
    <property type="protein sequence ID" value="ACOM040530-PA.1"/>
    <property type="gene ID" value="ACOM040530"/>
</dbReference>
<keyword evidence="3" id="KW-0677">Repeat</keyword>
<dbReference type="InterPro" id="IPR017970">
    <property type="entry name" value="Homeobox_CS"/>
</dbReference>
<organism evidence="15">
    <name type="scientific">Anopheles coluzzii</name>
    <name type="common">African malaria mosquito</name>
    <dbReference type="NCBI Taxonomy" id="1518534"/>
    <lineage>
        <taxon>Eukaryota</taxon>
        <taxon>Metazoa</taxon>
        <taxon>Ecdysozoa</taxon>
        <taxon>Arthropoda</taxon>
        <taxon>Hexapoda</taxon>
        <taxon>Insecta</taxon>
        <taxon>Pterygota</taxon>
        <taxon>Neoptera</taxon>
        <taxon>Endopterygota</taxon>
        <taxon>Diptera</taxon>
        <taxon>Nematocera</taxon>
        <taxon>Culicoidea</taxon>
        <taxon>Culicidae</taxon>
        <taxon>Anophelinae</taxon>
        <taxon>Anopheles</taxon>
    </lineage>
</organism>
<name>A0A8W7PZT6_ANOCL</name>
<dbReference type="GO" id="GO:0005634">
    <property type="term" value="C:nucleus"/>
    <property type="evidence" value="ECO:0007669"/>
    <property type="project" value="UniProtKB-SubCell"/>
</dbReference>
<dbReference type="Gene3D" id="1.10.10.60">
    <property type="entry name" value="Homeodomain-like"/>
    <property type="match status" value="1"/>
</dbReference>
<dbReference type="InterPro" id="IPR050453">
    <property type="entry name" value="LIM_Homeobox_TF"/>
</dbReference>
<feature type="compositionally biased region" description="Gly residues" evidence="12">
    <location>
        <begin position="387"/>
        <end position="396"/>
    </location>
</feature>
<evidence type="ECO:0000256" key="2">
    <source>
        <dbReference type="ARBA" id="ARBA00022723"/>
    </source>
</evidence>
<evidence type="ECO:0008006" key="16">
    <source>
        <dbReference type="Google" id="ProtNLM"/>
    </source>
</evidence>
<dbReference type="CDD" id="cd09369">
    <property type="entry name" value="LIM1_Lhx2_Lhx9"/>
    <property type="match status" value="1"/>
</dbReference>
<dbReference type="Gene3D" id="2.10.110.10">
    <property type="entry name" value="Cysteine Rich Protein"/>
    <property type="match status" value="2"/>
</dbReference>
<keyword evidence="4 10" id="KW-0862">Zinc</keyword>
<dbReference type="InterPro" id="IPR001356">
    <property type="entry name" value="HD"/>
</dbReference>
<keyword evidence="7 9" id="KW-0371">Homeobox</keyword>
<evidence type="ECO:0000256" key="7">
    <source>
        <dbReference type="ARBA" id="ARBA00023155"/>
    </source>
</evidence>
<dbReference type="FunFam" id="2.10.110.10:FF:000033">
    <property type="entry name" value="LIM/homeobox protein Lhx9 isoform X2"/>
    <property type="match status" value="1"/>
</dbReference>
<dbReference type="GO" id="GO:0000977">
    <property type="term" value="F:RNA polymerase II transcription regulatory region sequence-specific DNA binding"/>
    <property type="evidence" value="ECO:0007669"/>
    <property type="project" value="TreeGrafter"/>
</dbReference>
<dbReference type="SUPFAM" id="SSF46689">
    <property type="entry name" value="Homeodomain-like"/>
    <property type="match status" value="1"/>
</dbReference>
<keyword evidence="2 10" id="KW-0479">Metal-binding</keyword>
<evidence type="ECO:0000256" key="4">
    <source>
        <dbReference type="ARBA" id="ARBA00022833"/>
    </source>
</evidence>
<sequence>MLKDLIATETVAPEKCAGCGSAIRDRYYLLVADRAWHNQCLRCCKCLHTLEAELSCYSREGNIYCKDDYYRHFSVRRCARCGNGISASDLVMRAKDLIFHVNCFSCLICGQLLRGGDTAGIRDGRVFCGEHYESEVLSEPETISPQFFPVTAAGGMAIQSSQKGRPRKRKLATPQPPSQGGLLDPAGGGQPPLHPSLTCPSLQSTPTQPQAPQLQTQQTTPPQPLEALDAGTPLRLDLLHKELSVNSLDLSTYDGSQSPGSGGALTPNCRTKRMRTSFKHHQLRTMKSYFAINQNPDAKDLKQLAQKTGLSKRVLQVWFQNARAKWRRNVMRQDVGMGNPGQTLGGLPTIGAVTLPPPPPQCQRAERAERSGQHGRPLSRNQSPAGDNGGNGGGSTTGPIADESTLEQPGHFQLQQPYADHRTDGAGEADLGGHPGQSMAALLDDDSAPLLDEMALEADASNMGWTSVGGCLDGASCASMLDEA</sequence>
<dbReference type="FunFam" id="1.10.10.60:FF:000027">
    <property type="entry name" value="LIM/homeobox protein Lhx9"/>
    <property type="match status" value="1"/>
</dbReference>
<feature type="domain" description="LIM zinc-binding" evidence="13">
    <location>
        <begin position="14"/>
        <end position="75"/>
    </location>
</feature>
<evidence type="ECO:0000259" key="13">
    <source>
        <dbReference type="PROSITE" id="PS50023"/>
    </source>
</evidence>
<dbReference type="GO" id="GO:0000981">
    <property type="term" value="F:DNA-binding transcription factor activity, RNA polymerase II-specific"/>
    <property type="evidence" value="ECO:0007669"/>
    <property type="project" value="InterPro"/>
</dbReference>
<evidence type="ECO:0000256" key="8">
    <source>
        <dbReference type="ARBA" id="ARBA00023242"/>
    </source>
</evidence>
<dbReference type="PROSITE" id="PS00027">
    <property type="entry name" value="HOMEOBOX_1"/>
    <property type="match status" value="1"/>
</dbReference>
<dbReference type="Proteomes" id="UP000075882">
    <property type="component" value="Unassembled WGS sequence"/>
</dbReference>
<feature type="compositionally biased region" description="Low complexity" evidence="12">
    <location>
        <begin position="200"/>
        <end position="220"/>
    </location>
</feature>
<evidence type="ECO:0000256" key="1">
    <source>
        <dbReference type="ARBA" id="ARBA00004123"/>
    </source>
</evidence>
<dbReference type="Pfam" id="PF00046">
    <property type="entry name" value="Homeodomain"/>
    <property type="match status" value="1"/>
</dbReference>
<dbReference type="InterPro" id="IPR001781">
    <property type="entry name" value="Znf_LIM"/>
</dbReference>
<evidence type="ECO:0000256" key="3">
    <source>
        <dbReference type="ARBA" id="ARBA00022737"/>
    </source>
</evidence>
<feature type="region of interest" description="Disordered" evidence="12">
    <location>
        <begin position="334"/>
        <end position="404"/>
    </location>
</feature>
<dbReference type="GO" id="GO:0030182">
    <property type="term" value="P:neuron differentiation"/>
    <property type="evidence" value="ECO:0007669"/>
    <property type="project" value="TreeGrafter"/>
</dbReference>
<dbReference type="PROSITE" id="PS50023">
    <property type="entry name" value="LIM_DOMAIN_2"/>
    <property type="match status" value="2"/>
</dbReference>
<dbReference type="SMART" id="SM00389">
    <property type="entry name" value="HOX"/>
    <property type="match status" value="1"/>
</dbReference>
<dbReference type="PROSITE" id="PS00478">
    <property type="entry name" value="LIM_DOMAIN_1"/>
    <property type="match status" value="2"/>
</dbReference>
<dbReference type="PANTHER" id="PTHR24208">
    <property type="entry name" value="LIM/HOMEOBOX PROTEIN LHX"/>
    <property type="match status" value="1"/>
</dbReference>
<feature type="region of interest" description="Disordered" evidence="12">
    <location>
        <begin position="421"/>
        <end position="440"/>
    </location>
</feature>
<keyword evidence="8 9" id="KW-0539">Nucleus</keyword>
<dbReference type="SMART" id="SM00132">
    <property type="entry name" value="LIM"/>
    <property type="match status" value="2"/>
</dbReference>
<dbReference type="PROSITE" id="PS50071">
    <property type="entry name" value="HOMEOBOX_2"/>
    <property type="match status" value="1"/>
</dbReference>
<evidence type="ECO:0000256" key="11">
    <source>
        <dbReference type="RuleBase" id="RU000682"/>
    </source>
</evidence>
<evidence type="ECO:0000256" key="9">
    <source>
        <dbReference type="PROSITE-ProRule" id="PRU00108"/>
    </source>
</evidence>
<dbReference type="SUPFAM" id="SSF57716">
    <property type="entry name" value="Glucocorticoid receptor-like (DNA-binding domain)"/>
    <property type="match status" value="2"/>
</dbReference>
<evidence type="ECO:0000259" key="14">
    <source>
        <dbReference type="PROSITE" id="PS50071"/>
    </source>
</evidence>
<dbReference type="VEuPathDB" id="VectorBase:ACON2_037432"/>
<dbReference type="CDD" id="cd00086">
    <property type="entry name" value="homeodomain"/>
    <property type="match status" value="1"/>
</dbReference>
<feature type="domain" description="LIM zinc-binding" evidence="13">
    <location>
        <begin position="76"/>
        <end position="138"/>
    </location>
</feature>
<dbReference type="Pfam" id="PF00412">
    <property type="entry name" value="LIM"/>
    <property type="match status" value="2"/>
</dbReference>
<reference evidence="15" key="1">
    <citation type="submission" date="2022-08" db="UniProtKB">
        <authorList>
            <consortium name="EnsemblMetazoa"/>
        </authorList>
    </citation>
    <scope>IDENTIFICATION</scope>
</reference>
<dbReference type="PANTHER" id="PTHR24208:SF168">
    <property type="entry name" value="PROTEIN APTEROUS"/>
    <property type="match status" value="1"/>
</dbReference>
<keyword evidence="6 9" id="KW-0238">DNA-binding</keyword>
<evidence type="ECO:0000256" key="5">
    <source>
        <dbReference type="ARBA" id="ARBA00023038"/>
    </source>
</evidence>
<protein>
    <recommendedName>
        <fullName evidence="16">LHX9</fullName>
    </recommendedName>
</protein>
<evidence type="ECO:0000313" key="15">
    <source>
        <dbReference type="EnsemblMetazoa" id="ACOM040530-PA.1"/>
    </source>
</evidence>
<keyword evidence="5 10" id="KW-0440">LIM domain</keyword>
<evidence type="ECO:0000256" key="12">
    <source>
        <dbReference type="SAM" id="MobiDB-lite"/>
    </source>
</evidence>
<dbReference type="GO" id="GO:0046872">
    <property type="term" value="F:metal ion binding"/>
    <property type="evidence" value="ECO:0007669"/>
    <property type="project" value="UniProtKB-KW"/>
</dbReference>
<accession>A0A8W7PZT6</accession>
<comment type="subcellular location">
    <subcellularLocation>
        <location evidence="1 9 11">Nucleus</location>
    </subcellularLocation>
</comment>
<dbReference type="InterPro" id="IPR009057">
    <property type="entry name" value="Homeodomain-like_sf"/>
</dbReference>
<feature type="region of interest" description="Disordered" evidence="12">
    <location>
        <begin position="158"/>
        <end position="228"/>
    </location>
</feature>
<dbReference type="AlphaFoldDB" id="A0A8W7PZT6"/>